<dbReference type="EMBL" id="CP000851">
    <property type="protein sequence ID" value="ABV88817.1"/>
    <property type="molecule type" value="Genomic_DNA"/>
</dbReference>
<gene>
    <name evidence="1" type="ordered locus">Spea_3504</name>
</gene>
<dbReference type="KEGG" id="spl:Spea_3504"/>
<evidence type="ECO:0008006" key="3">
    <source>
        <dbReference type="Google" id="ProtNLM"/>
    </source>
</evidence>
<proteinExistence type="predicted"/>
<dbReference type="RefSeq" id="WP_012156702.1">
    <property type="nucleotide sequence ID" value="NC_009901.1"/>
</dbReference>
<protein>
    <recommendedName>
        <fullName evidence="3">TAT leader-containing periplasmic protein</fullName>
    </recommendedName>
</protein>
<dbReference type="OrthoDB" id="5771486at2"/>
<dbReference type="Proteomes" id="UP000002608">
    <property type="component" value="Chromosome"/>
</dbReference>
<dbReference type="eggNOG" id="ENOG5032XB1">
    <property type="taxonomic scope" value="Bacteria"/>
</dbReference>
<dbReference type="AlphaFoldDB" id="A8H8D0"/>
<evidence type="ECO:0000313" key="2">
    <source>
        <dbReference type="Proteomes" id="UP000002608"/>
    </source>
</evidence>
<accession>A8H8D0</accession>
<dbReference type="HOGENOM" id="CLU_114930_1_0_6"/>
<keyword evidence="2" id="KW-1185">Reference proteome</keyword>
<dbReference type="PROSITE" id="PS51257">
    <property type="entry name" value="PROKAR_LIPOPROTEIN"/>
    <property type="match status" value="1"/>
</dbReference>
<evidence type="ECO:0000313" key="1">
    <source>
        <dbReference type="EMBL" id="ABV88817.1"/>
    </source>
</evidence>
<sequence>MERRTFITTALAGTACLALGVNYYSTDYIGVNKQLDDKHRLLFSVLVPVFLDGALPDVATLKRDSINRTLDAIEHTISILPQDTFDELEQLFEMLEGRLGLLILTGSMTPLMMRNQAELIEMLQAWRTSYMDMMVTAYQGLRELVMASYYSNPEHWSRLHYAKPTFLENMKS</sequence>
<organism evidence="1 2">
    <name type="scientific">Shewanella pealeana (strain ATCC 700345 / ANG-SQ1)</name>
    <dbReference type="NCBI Taxonomy" id="398579"/>
    <lineage>
        <taxon>Bacteria</taxon>
        <taxon>Pseudomonadati</taxon>
        <taxon>Pseudomonadota</taxon>
        <taxon>Gammaproteobacteria</taxon>
        <taxon>Alteromonadales</taxon>
        <taxon>Shewanellaceae</taxon>
        <taxon>Shewanella</taxon>
    </lineage>
</organism>
<name>A8H8D0_SHEPA</name>
<reference evidence="1 2" key="1">
    <citation type="submission" date="2007-10" db="EMBL/GenBank/DDBJ databases">
        <title>Complete sequence of Shewanella pealeana ATCC 700345.</title>
        <authorList>
            <consortium name="US DOE Joint Genome Institute"/>
            <person name="Copeland A."/>
            <person name="Lucas S."/>
            <person name="Lapidus A."/>
            <person name="Barry K."/>
            <person name="Glavina del Rio T."/>
            <person name="Dalin E."/>
            <person name="Tice H."/>
            <person name="Pitluck S."/>
            <person name="Chertkov O."/>
            <person name="Brettin T."/>
            <person name="Bruce D."/>
            <person name="Detter J.C."/>
            <person name="Han C."/>
            <person name="Schmutz J."/>
            <person name="Larimer F."/>
            <person name="Land M."/>
            <person name="Hauser L."/>
            <person name="Kyrpides N."/>
            <person name="Kim E."/>
            <person name="Zhao J.-S.Z."/>
            <person name="Manno D."/>
            <person name="Hawari J."/>
            <person name="Richardson P."/>
        </authorList>
    </citation>
    <scope>NUCLEOTIDE SEQUENCE [LARGE SCALE GENOMIC DNA]</scope>
    <source>
        <strain evidence="2">ATCC 700345 / ANG-SQ1</strain>
    </source>
</reference>
<dbReference type="STRING" id="398579.Spea_3504"/>